<evidence type="ECO:0000313" key="5">
    <source>
        <dbReference type="EMBL" id="CUK26190.1"/>
    </source>
</evidence>
<evidence type="ECO:0000256" key="3">
    <source>
        <dbReference type="ARBA" id="ARBA00023163"/>
    </source>
</evidence>
<dbReference type="InterPro" id="IPR028082">
    <property type="entry name" value="Peripla_BP_I"/>
</dbReference>
<protein>
    <submittedName>
        <fullName evidence="5">Gluconate utilization system GNT-I transcriptional repressor</fullName>
    </submittedName>
</protein>
<name>A0A0P1IRK3_9RHOB</name>
<reference evidence="6" key="1">
    <citation type="submission" date="2015-09" db="EMBL/GenBank/DDBJ databases">
        <authorList>
            <person name="Rodrigo-Torres Lidia"/>
            <person name="Arahal R.David."/>
        </authorList>
    </citation>
    <scope>NUCLEOTIDE SEQUENCE [LARGE SCALE GENOMIC DNA]</scope>
    <source>
        <strain evidence="6">CECT 5114</strain>
    </source>
</reference>
<dbReference type="InterPro" id="IPR010982">
    <property type="entry name" value="Lambda_DNA-bd_dom_sf"/>
</dbReference>
<dbReference type="RefSeq" id="WP_058315118.1">
    <property type="nucleotide sequence ID" value="NZ_CYTO01000020.1"/>
</dbReference>
<dbReference type="SUPFAM" id="SSF53822">
    <property type="entry name" value="Periplasmic binding protein-like I"/>
    <property type="match status" value="1"/>
</dbReference>
<feature type="domain" description="HTH lacI-type" evidence="4">
    <location>
        <begin position="13"/>
        <end position="67"/>
    </location>
</feature>
<keyword evidence="6" id="KW-1185">Reference proteome</keyword>
<dbReference type="SMART" id="SM00354">
    <property type="entry name" value="HTH_LACI"/>
    <property type="match status" value="1"/>
</dbReference>
<dbReference type="SUPFAM" id="SSF47413">
    <property type="entry name" value="lambda repressor-like DNA-binding domains"/>
    <property type="match status" value="1"/>
</dbReference>
<dbReference type="Pfam" id="PF00356">
    <property type="entry name" value="LacI"/>
    <property type="match status" value="1"/>
</dbReference>
<evidence type="ECO:0000256" key="1">
    <source>
        <dbReference type="ARBA" id="ARBA00023015"/>
    </source>
</evidence>
<dbReference type="PROSITE" id="PS00356">
    <property type="entry name" value="HTH_LACI_1"/>
    <property type="match status" value="1"/>
</dbReference>
<dbReference type="InterPro" id="IPR001761">
    <property type="entry name" value="Peripla_BP/Lac1_sug-bd_dom"/>
</dbReference>
<dbReference type="Gene3D" id="1.10.260.40">
    <property type="entry name" value="lambda repressor-like DNA-binding domains"/>
    <property type="match status" value="1"/>
</dbReference>
<dbReference type="Proteomes" id="UP000051184">
    <property type="component" value="Unassembled WGS sequence"/>
</dbReference>
<dbReference type="InterPro" id="IPR000843">
    <property type="entry name" value="HTH_LacI"/>
</dbReference>
<dbReference type="CDD" id="cd01392">
    <property type="entry name" value="HTH_LacI"/>
    <property type="match status" value="1"/>
</dbReference>
<dbReference type="PANTHER" id="PTHR30146:SF2">
    <property type="entry name" value="HTH-TYPE TRANSCRIPTIONAL REGULATOR GNTR"/>
    <property type="match status" value="1"/>
</dbReference>
<evidence type="ECO:0000256" key="2">
    <source>
        <dbReference type="ARBA" id="ARBA00023125"/>
    </source>
</evidence>
<dbReference type="OrthoDB" id="7170131at2"/>
<keyword evidence="2" id="KW-0238">DNA-binding</keyword>
<dbReference type="EMBL" id="CYUE01000020">
    <property type="protein sequence ID" value="CUK26190.1"/>
    <property type="molecule type" value="Genomic_DNA"/>
</dbReference>
<keyword evidence="3" id="KW-0804">Transcription</keyword>
<dbReference type="Pfam" id="PF00532">
    <property type="entry name" value="Peripla_BP_1"/>
    <property type="match status" value="1"/>
</dbReference>
<keyword evidence="1" id="KW-0805">Transcription regulation</keyword>
<dbReference type="AlphaFoldDB" id="A0A0P1IRK3"/>
<gene>
    <name evidence="5" type="primary">gntR_3</name>
    <name evidence="5" type="ORF">TA5114_01997</name>
</gene>
<dbReference type="PANTHER" id="PTHR30146">
    <property type="entry name" value="LACI-RELATED TRANSCRIPTIONAL REPRESSOR"/>
    <property type="match status" value="1"/>
</dbReference>
<dbReference type="STRING" id="1715691.TA5113_02029"/>
<evidence type="ECO:0000313" key="6">
    <source>
        <dbReference type="Proteomes" id="UP000051184"/>
    </source>
</evidence>
<dbReference type="CDD" id="cd01575">
    <property type="entry name" value="PBP1_GntR"/>
    <property type="match status" value="1"/>
</dbReference>
<dbReference type="Gene3D" id="3.40.50.2300">
    <property type="match status" value="2"/>
</dbReference>
<dbReference type="GO" id="GO:0000976">
    <property type="term" value="F:transcription cis-regulatory region binding"/>
    <property type="evidence" value="ECO:0007669"/>
    <property type="project" value="TreeGrafter"/>
</dbReference>
<proteinExistence type="predicted"/>
<dbReference type="GO" id="GO:0003700">
    <property type="term" value="F:DNA-binding transcription factor activity"/>
    <property type="evidence" value="ECO:0007669"/>
    <property type="project" value="TreeGrafter"/>
</dbReference>
<sequence length="340" mass="36849">MNDITAKPAQDRVTIKDVAKKAGVSDISVSRVMRNAPNISAKLREKVTAAADELGYTPNRLAGALKTRSSNLVAVIVPSMSNAVFPEVLDGIDSVLAENGFQAALGITHYDKERELQVVRDMLAWSPMGVILAGTDQDERVRHLLLKQAIPVVQMMDIDSDPIQVAVGMSHRDAAYEVAERMVAKGYKKFGYIGAWGERPDRSKLRRLSFEEKLSELGCPLIARLIRDENSSVQIGAQATQALLAENPDIDCIFYANDDLAVGGYFHCMSQGISVPEGLAIVGFNGIDLGQALPSKLTSVKTPRFTMGKESASILLRCHNGAEVAPIHDLGFELMLEGTA</sequence>
<dbReference type="PROSITE" id="PS50932">
    <property type="entry name" value="HTH_LACI_2"/>
    <property type="match status" value="1"/>
</dbReference>
<organism evidence="5 6">
    <name type="scientific">Cognatishimia activa</name>
    <dbReference type="NCBI Taxonomy" id="1715691"/>
    <lineage>
        <taxon>Bacteria</taxon>
        <taxon>Pseudomonadati</taxon>
        <taxon>Pseudomonadota</taxon>
        <taxon>Alphaproteobacteria</taxon>
        <taxon>Rhodobacterales</taxon>
        <taxon>Paracoccaceae</taxon>
        <taxon>Cognatishimia</taxon>
    </lineage>
</organism>
<evidence type="ECO:0000259" key="4">
    <source>
        <dbReference type="PROSITE" id="PS50932"/>
    </source>
</evidence>
<accession>A0A0P1IRK3</accession>